<evidence type="ECO:0000256" key="3">
    <source>
        <dbReference type="ARBA" id="ARBA00022692"/>
    </source>
</evidence>
<dbReference type="EMBL" id="AJVK01029096">
    <property type="status" value="NOT_ANNOTATED_CDS"/>
    <property type="molecule type" value="Genomic_DNA"/>
</dbReference>
<dbReference type="Proteomes" id="UP000092462">
    <property type="component" value="Unassembled WGS sequence"/>
</dbReference>
<dbReference type="AlphaFoldDB" id="A0A1B0DAI0"/>
<dbReference type="EnsemblMetazoa" id="PPAI004685-RA">
    <property type="protein sequence ID" value="PPAI004685-PA"/>
    <property type="gene ID" value="PPAI004685"/>
</dbReference>
<dbReference type="Pfam" id="PF06783">
    <property type="entry name" value="UPF0239"/>
    <property type="match status" value="1"/>
</dbReference>
<keyword evidence="3" id="KW-0812">Transmembrane</keyword>
<protein>
    <submittedName>
        <fullName evidence="6">Uncharacterized protein</fullName>
    </submittedName>
</protein>
<evidence type="ECO:0000256" key="2">
    <source>
        <dbReference type="ARBA" id="ARBA00006839"/>
    </source>
</evidence>
<keyword evidence="4" id="KW-1133">Transmembrane helix</keyword>
<proteinExistence type="inferred from homology"/>
<dbReference type="VEuPathDB" id="VectorBase:PPAI004685"/>
<comment type="similarity">
    <text evidence="2">Belongs to the UPF0239 family.</text>
</comment>
<keyword evidence="5" id="KW-0472">Membrane</keyword>
<evidence type="ECO:0000256" key="5">
    <source>
        <dbReference type="ARBA" id="ARBA00023136"/>
    </source>
</evidence>
<dbReference type="GO" id="GO:0016020">
    <property type="term" value="C:membrane"/>
    <property type="evidence" value="ECO:0007669"/>
    <property type="project" value="UniProtKB-SubCell"/>
</dbReference>
<accession>A0A1B0DAI0</accession>
<sequence length="115" mass="13112">MSWERDGNSQIMSTVDANLALGASEDFLNKAIRIGLYLSATFQVICLTTIIFLPTSFMKCFNNWDSKSKKHFRLEIIHELVETFVVEIFVTLRTEKMHLQSCINLVTPLQALVVS</sequence>
<dbReference type="EMBL" id="AJVK01029095">
    <property type="status" value="NOT_ANNOTATED_CDS"/>
    <property type="molecule type" value="Genomic_DNA"/>
</dbReference>
<evidence type="ECO:0000313" key="7">
    <source>
        <dbReference type="Proteomes" id="UP000092462"/>
    </source>
</evidence>
<evidence type="ECO:0000256" key="4">
    <source>
        <dbReference type="ARBA" id="ARBA00022989"/>
    </source>
</evidence>
<reference evidence="6" key="1">
    <citation type="submission" date="2022-08" db="UniProtKB">
        <authorList>
            <consortium name="EnsemblMetazoa"/>
        </authorList>
    </citation>
    <scope>IDENTIFICATION</scope>
    <source>
        <strain evidence="6">Israel</strain>
    </source>
</reference>
<comment type="subcellular location">
    <subcellularLocation>
        <location evidence="1">Membrane</location>
        <topology evidence="1">Single-pass membrane protein</topology>
    </subcellularLocation>
</comment>
<keyword evidence="7" id="KW-1185">Reference proteome</keyword>
<evidence type="ECO:0000256" key="1">
    <source>
        <dbReference type="ARBA" id="ARBA00004167"/>
    </source>
</evidence>
<organism evidence="6 7">
    <name type="scientific">Phlebotomus papatasi</name>
    <name type="common">Sandfly</name>
    <dbReference type="NCBI Taxonomy" id="29031"/>
    <lineage>
        <taxon>Eukaryota</taxon>
        <taxon>Metazoa</taxon>
        <taxon>Ecdysozoa</taxon>
        <taxon>Arthropoda</taxon>
        <taxon>Hexapoda</taxon>
        <taxon>Insecta</taxon>
        <taxon>Pterygota</taxon>
        <taxon>Neoptera</taxon>
        <taxon>Endopterygota</taxon>
        <taxon>Diptera</taxon>
        <taxon>Nematocera</taxon>
        <taxon>Psychodoidea</taxon>
        <taxon>Psychodidae</taxon>
        <taxon>Phlebotomus</taxon>
        <taxon>Phlebotomus</taxon>
    </lineage>
</organism>
<dbReference type="InterPro" id="IPR009621">
    <property type="entry name" value="UPF0239"/>
</dbReference>
<name>A0A1B0DAI0_PHLPP</name>
<dbReference type="VEuPathDB" id="VectorBase:PPAPM1_011260"/>
<evidence type="ECO:0000313" key="6">
    <source>
        <dbReference type="EnsemblMetazoa" id="PPAI004685-PA"/>
    </source>
</evidence>